<dbReference type="GO" id="GO:0003677">
    <property type="term" value="F:DNA binding"/>
    <property type="evidence" value="ECO:0007669"/>
    <property type="project" value="InterPro"/>
</dbReference>
<dbReference type="Gene3D" id="3.40.50.300">
    <property type="entry name" value="P-loop containing nucleotide triphosphate hydrolases"/>
    <property type="match status" value="1"/>
</dbReference>
<protein>
    <submittedName>
        <fullName evidence="5">S-DNA-T family DNA segregation ATPase FtsK/SpoIIIE</fullName>
    </submittedName>
</protein>
<dbReference type="GO" id="GO:0005524">
    <property type="term" value="F:ATP binding"/>
    <property type="evidence" value="ECO:0007669"/>
    <property type="project" value="UniProtKB-UniRule"/>
</dbReference>
<keyword evidence="1 3" id="KW-0547">Nucleotide-binding</keyword>
<dbReference type="PROSITE" id="PS50901">
    <property type="entry name" value="FTSK"/>
    <property type="match status" value="1"/>
</dbReference>
<evidence type="ECO:0000313" key="5">
    <source>
        <dbReference type="EMBL" id="MBA8794029.1"/>
    </source>
</evidence>
<feature type="domain" description="FtsK" evidence="4">
    <location>
        <begin position="181"/>
        <end position="371"/>
    </location>
</feature>
<keyword evidence="2 3" id="KW-0067">ATP-binding</keyword>
<accession>A0A7W3IRP5</accession>
<dbReference type="Pfam" id="PF01580">
    <property type="entry name" value="FtsK_SpoIIIE"/>
    <property type="match status" value="1"/>
</dbReference>
<dbReference type="InterPro" id="IPR003593">
    <property type="entry name" value="AAA+_ATPase"/>
</dbReference>
<evidence type="ECO:0000313" key="6">
    <source>
        <dbReference type="Proteomes" id="UP000523079"/>
    </source>
</evidence>
<dbReference type="AlphaFoldDB" id="A0A7W3IRP5"/>
<dbReference type="RefSeq" id="WP_220483597.1">
    <property type="nucleotide sequence ID" value="NZ_JACGWT010000002.1"/>
</dbReference>
<evidence type="ECO:0000256" key="3">
    <source>
        <dbReference type="PROSITE-ProRule" id="PRU00289"/>
    </source>
</evidence>
<dbReference type="InterPro" id="IPR002543">
    <property type="entry name" value="FtsK_dom"/>
</dbReference>
<evidence type="ECO:0000256" key="2">
    <source>
        <dbReference type="ARBA" id="ARBA00022840"/>
    </source>
</evidence>
<sequence>MLGAVAGLVVLVEHVGALPVGVGAGVMAAGLVSMRVWRPVWFRRLVGGPVSAVWRSGWVYRRRWSTALETAGLTVASASSTVGTSSQVRYVPPLLRVRSTGFVDRVRVRMLPGQTVDDYAEQADRLAQTFGAQACRVRSVARRVHEVELWLLTRDPLTRVVDPFASTVADLAVGPRVALGEDGLPWRLRLIGSHLLVVGATGSGKGSVLWSLLLGLQPAIEARLVSVWAIDPKGGMELAFGAPLFDRFCHGDSSTGQGYESGFADLLEDAVEVMRSRQDRLRGITRLHQPSPEGPLVVVLVDELAALTGWVLDRTAKKRIETALGLLLSQGRAVGVVVVGAVQDPRKDVLPLRDLFPTRIALRLSEAEQVHLVLGPGARDRGAEADKIPDTLPGVGYVTVDGIAEPVRVRFSHVTDDLIADRLAPAPSEGPRLELLRSVEDAA</sequence>
<gene>
    <name evidence="5" type="ORF">FHX74_001634</name>
</gene>
<dbReference type="PANTHER" id="PTHR22683:SF41">
    <property type="entry name" value="DNA TRANSLOCASE FTSK"/>
    <property type="match status" value="1"/>
</dbReference>
<dbReference type="EMBL" id="JACGWT010000002">
    <property type="protein sequence ID" value="MBA8794029.1"/>
    <property type="molecule type" value="Genomic_DNA"/>
</dbReference>
<dbReference type="PANTHER" id="PTHR22683">
    <property type="entry name" value="SPORULATION PROTEIN RELATED"/>
    <property type="match status" value="1"/>
</dbReference>
<evidence type="ECO:0000256" key="1">
    <source>
        <dbReference type="ARBA" id="ARBA00022741"/>
    </source>
</evidence>
<dbReference type="SMART" id="SM00382">
    <property type="entry name" value="AAA"/>
    <property type="match status" value="1"/>
</dbReference>
<name>A0A7W3IRP5_9ACTN</name>
<comment type="caution">
    <text evidence="5">The sequence shown here is derived from an EMBL/GenBank/DDBJ whole genome shotgun (WGS) entry which is preliminary data.</text>
</comment>
<dbReference type="Proteomes" id="UP000523079">
    <property type="component" value="Unassembled WGS sequence"/>
</dbReference>
<proteinExistence type="predicted"/>
<keyword evidence="6" id="KW-1185">Reference proteome</keyword>
<evidence type="ECO:0000259" key="4">
    <source>
        <dbReference type="PROSITE" id="PS50901"/>
    </source>
</evidence>
<dbReference type="InterPro" id="IPR050206">
    <property type="entry name" value="FtsK/SpoIIIE/SftA"/>
</dbReference>
<reference evidence="5 6" key="1">
    <citation type="submission" date="2020-07" db="EMBL/GenBank/DDBJ databases">
        <title>Sequencing the genomes of 1000 actinobacteria strains.</title>
        <authorList>
            <person name="Klenk H.-P."/>
        </authorList>
    </citation>
    <scope>NUCLEOTIDE SEQUENCE [LARGE SCALE GENOMIC DNA]</scope>
    <source>
        <strain evidence="5 6">DSM 100723</strain>
    </source>
</reference>
<dbReference type="SUPFAM" id="SSF52540">
    <property type="entry name" value="P-loop containing nucleoside triphosphate hydrolases"/>
    <property type="match status" value="1"/>
</dbReference>
<organism evidence="5 6">
    <name type="scientific">Microlunatus kandeliicorticis</name>
    <dbReference type="NCBI Taxonomy" id="1759536"/>
    <lineage>
        <taxon>Bacteria</taxon>
        <taxon>Bacillati</taxon>
        <taxon>Actinomycetota</taxon>
        <taxon>Actinomycetes</taxon>
        <taxon>Propionibacteriales</taxon>
        <taxon>Propionibacteriaceae</taxon>
        <taxon>Microlunatus</taxon>
    </lineage>
</organism>
<feature type="binding site" evidence="3">
    <location>
        <begin position="199"/>
        <end position="206"/>
    </location>
    <ligand>
        <name>ATP</name>
        <dbReference type="ChEBI" id="CHEBI:30616"/>
    </ligand>
</feature>
<dbReference type="InterPro" id="IPR027417">
    <property type="entry name" value="P-loop_NTPase"/>
</dbReference>